<feature type="transmembrane region" description="Helical" evidence="8">
    <location>
        <begin position="231"/>
        <end position="249"/>
    </location>
</feature>
<dbReference type="GO" id="GO:0022857">
    <property type="term" value="F:transmembrane transporter activity"/>
    <property type="evidence" value="ECO:0007669"/>
    <property type="project" value="InterPro"/>
</dbReference>
<feature type="transmembrane region" description="Helical" evidence="8">
    <location>
        <begin position="301"/>
        <end position="329"/>
    </location>
</feature>
<gene>
    <name evidence="10" type="ORF">HNR15_002204</name>
</gene>
<proteinExistence type="predicted"/>
<evidence type="ECO:0000256" key="1">
    <source>
        <dbReference type="ARBA" id="ARBA00004651"/>
    </source>
</evidence>
<evidence type="ECO:0000256" key="8">
    <source>
        <dbReference type="SAM" id="Phobius"/>
    </source>
</evidence>
<feature type="compositionally biased region" description="Basic and acidic residues" evidence="7">
    <location>
        <begin position="584"/>
        <end position="594"/>
    </location>
</feature>
<dbReference type="GO" id="GO:0005886">
    <property type="term" value="C:plasma membrane"/>
    <property type="evidence" value="ECO:0007669"/>
    <property type="project" value="UniProtKB-SubCell"/>
</dbReference>
<dbReference type="CDD" id="cd17321">
    <property type="entry name" value="MFS_MMR_MDR_like"/>
    <property type="match status" value="1"/>
</dbReference>
<organism evidence="10 11">
    <name type="scientific">Allobranchiibius huperziae</name>
    <dbReference type="NCBI Taxonomy" id="1874116"/>
    <lineage>
        <taxon>Bacteria</taxon>
        <taxon>Bacillati</taxon>
        <taxon>Actinomycetota</taxon>
        <taxon>Actinomycetes</taxon>
        <taxon>Micrococcales</taxon>
        <taxon>Dermacoccaceae</taxon>
        <taxon>Allobranchiibius</taxon>
    </lineage>
</organism>
<name>A0A853DKI3_9MICO</name>
<feature type="transmembrane region" description="Helical" evidence="8">
    <location>
        <begin position="165"/>
        <end position="184"/>
    </location>
</feature>
<keyword evidence="3" id="KW-1003">Cell membrane</keyword>
<reference evidence="10 11" key="1">
    <citation type="submission" date="2020-07" db="EMBL/GenBank/DDBJ databases">
        <title>Sequencing the genomes of 1000 actinobacteria strains.</title>
        <authorList>
            <person name="Klenk H.-P."/>
        </authorList>
    </citation>
    <scope>NUCLEOTIDE SEQUENCE [LARGE SCALE GENOMIC DNA]</scope>
    <source>
        <strain evidence="10 11">DSM 29531</strain>
    </source>
</reference>
<evidence type="ECO:0000256" key="6">
    <source>
        <dbReference type="ARBA" id="ARBA00023136"/>
    </source>
</evidence>
<keyword evidence="6 8" id="KW-0472">Membrane</keyword>
<evidence type="ECO:0000256" key="2">
    <source>
        <dbReference type="ARBA" id="ARBA00022448"/>
    </source>
</evidence>
<evidence type="ECO:0000313" key="11">
    <source>
        <dbReference type="Proteomes" id="UP000571817"/>
    </source>
</evidence>
<dbReference type="PROSITE" id="PS50850">
    <property type="entry name" value="MFS"/>
    <property type="match status" value="1"/>
</dbReference>
<feature type="transmembrane region" description="Helical" evidence="8">
    <location>
        <begin position="102"/>
        <end position="122"/>
    </location>
</feature>
<comment type="caution">
    <text evidence="10">The sequence shown here is derived from an EMBL/GenBank/DDBJ whole genome shotgun (WGS) entry which is preliminary data.</text>
</comment>
<evidence type="ECO:0000256" key="7">
    <source>
        <dbReference type="SAM" id="MobiDB-lite"/>
    </source>
</evidence>
<feature type="transmembrane region" description="Helical" evidence="8">
    <location>
        <begin position="35"/>
        <end position="59"/>
    </location>
</feature>
<feature type="transmembrane region" description="Helical" evidence="8">
    <location>
        <begin position="543"/>
        <end position="564"/>
    </location>
</feature>
<feature type="transmembrane region" description="Helical" evidence="8">
    <location>
        <begin position="71"/>
        <end position="90"/>
    </location>
</feature>
<dbReference type="Gene3D" id="1.20.1250.20">
    <property type="entry name" value="MFS general substrate transporter like domains"/>
    <property type="match status" value="2"/>
</dbReference>
<feature type="transmembrane region" description="Helical" evidence="8">
    <location>
        <begin position="399"/>
        <end position="420"/>
    </location>
</feature>
<dbReference type="Proteomes" id="UP000571817">
    <property type="component" value="Unassembled WGS sequence"/>
</dbReference>
<feature type="transmembrane region" description="Helical" evidence="8">
    <location>
        <begin position="261"/>
        <end position="280"/>
    </location>
</feature>
<comment type="subcellular location">
    <subcellularLocation>
        <location evidence="1">Cell membrane</location>
        <topology evidence="1">Multi-pass membrane protein</topology>
    </subcellularLocation>
</comment>
<feature type="region of interest" description="Disordered" evidence="7">
    <location>
        <begin position="574"/>
        <end position="594"/>
    </location>
</feature>
<protein>
    <submittedName>
        <fullName evidence="10">MFS family permease</fullName>
    </submittedName>
</protein>
<dbReference type="RefSeq" id="WP_179481747.1">
    <property type="nucleotide sequence ID" value="NZ_JACCFW010000001.1"/>
</dbReference>
<feature type="transmembrane region" description="Helical" evidence="8">
    <location>
        <begin position="372"/>
        <end position="393"/>
    </location>
</feature>
<evidence type="ECO:0000259" key="9">
    <source>
        <dbReference type="PROSITE" id="PS50850"/>
    </source>
</evidence>
<evidence type="ECO:0000256" key="5">
    <source>
        <dbReference type="ARBA" id="ARBA00022989"/>
    </source>
</evidence>
<dbReference type="PANTHER" id="PTHR42718">
    <property type="entry name" value="MAJOR FACILITATOR SUPERFAMILY MULTIDRUG TRANSPORTER MFSC"/>
    <property type="match status" value="1"/>
</dbReference>
<feature type="transmembrane region" description="Helical" evidence="8">
    <location>
        <begin position="441"/>
        <end position="462"/>
    </location>
</feature>
<keyword evidence="2" id="KW-0813">Transport</keyword>
<keyword evidence="11" id="KW-1185">Reference proteome</keyword>
<keyword evidence="5 8" id="KW-1133">Transmembrane helix</keyword>
<evidence type="ECO:0000313" key="10">
    <source>
        <dbReference type="EMBL" id="NYJ75241.1"/>
    </source>
</evidence>
<dbReference type="Pfam" id="PF07690">
    <property type="entry name" value="MFS_1"/>
    <property type="match status" value="2"/>
</dbReference>
<feature type="transmembrane region" description="Helical" evidence="8">
    <location>
        <begin position="128"/>
        <end position="153"/>
    </location>
</feature>
<keyword evidence="4 8" id="KW-0812">Transmembrane</keyword>
<dbReference type="PANTHER" id="PTHR42718:SF46">
    <property type="entry name" value="BLR6921 PROTEIN"/>
    <property type="match status" value="1"/>
</dbReference>
<feature type="domain" description="Major facilitator superfamily (MFS) profile" evidence="9">
    <location>
        <begin position="30"/>
        <end position="505"/>
    </location>
</feature>
<dbReference type="EMBL" id="JACCFW010000001">
    <property type="protein sequence ID" value="NYJ75241.1"/>
    <property type="molecule type" value="Genomic_DNA"/>
</dbReference>
<dbReference type="SUPFAM" id="SSF103473">
    <property type="entry name" value="MFS general substrate transporter"/>
    <property type="match status" value="2"/>
</dbReference>
<feature type="transmembrane region" description="Helical" evidence="8">
    <location>
        <begin position="190"/>
        <end position="211"/>
    </location>
</feature>
<dbReference type="InterPro" id="IPR020846">
    <property type="entry name" value="MFS_dom"/>
</dbReference>
<evidence type="ECO:0000256" key="4">
    <source>
        <dbReference type="ARBA" id="ARBA00022692"/>
    </source>
</evidence>
<sequence length="594" mass="62625">MSEAASPREQRTRGVRRRYEAEHPRYKWVALSNTTLGVLMATINSSIVIISLPAIFRGIGLNPLGAGNISYLLWTLMGFLVVSAVLVVTLGRLGDMFGRVKIYNLGFVVFTISSLFLTVDPLHQGGGAMWIILGRLVQGVGGAMLMANSTAILTDAFPSHQRGMALGINQVAAIAGSFLGLIIGGVLSEWHWRAIFLVSVPIGLLGTVWSYTSLRELGVKRRGTLDIPGNITFAGGVTAILVAITYGIQPYGGHSMGWTNPWVLAGLIGGLALLVAFTVIESKVKDPMFSMGLFKIKAFAAGNFAGLLASIGRGGMQFMLIIWLQGIWLPLHGYDYQSTPLWAGIYLLPLTVGFLIAGPASGFMSDRVGARAFASGGLVLTAATFVGLILIPVNFSYPVFALLLFLNGIGSGMFSAPNTTAIMNSVPANQRGAASGMRATFFNSGTSLSIGIFFSLMIVGLASHLPDQLRTGLAAQHVPAGVADQVAGLPPVGSLFAAFLGFNPIQSLLGPTGVLKQVPAGNAKTLTGREFFPHLLSGPFHDGLVIVFLTAAAMMLIAAVASLLRGGHYVHDDDDDDAPAGSDAVRDEEVNQPA</sequence>
<dbReference type="InterPro" id="IPR036259">
    <property type="entry name" value="MFS_trans_sf"/>
</dbReference>
<evidence type="ECO:0000256" key="3">
    <source>
        <dbReference type="ARBA" id="ARBA00022475"/>
    </source>
</evidence>
<feature type="transmembrane region" description="Helical" evidence="8">
    <location>
        <begin position="341"/>
        <end position="360"/>
    </location>
</feature>
<dbReference type="InterPro" id="IPR011701">
    <property type="entry name" value="MFS"/>
</dbReference>
<accession>A0A853DKI3</accession>
<dbReference type="AlphaFoldDB" id="A0A853DKI3"/>